<dbReference type="AlphaFoldDB" id="A0A0L9TM59"/>
<organism evidence="1 2">
    <name type="scientific">Phaseolus angularis</name>
    <name type="common">Azuki bean</name>
    <name type="synonym">Vigna angularis</name>
    <dbReference type="NCBI Taxonomy" id="3914"/>
    <lineage>
        <taxon>Eukaryota</taxon>
        <taxon>Viridiplantae</taxon>
        <taxon>Streptophyta</taxon>
        <taxon>Embryophyta</taxon>
        <taxon>Tracheophyta</taxon>
        <taxon>Spermatophyta</taxon>
        <taxon>Magnoliopsida</taxon>
        <taxon>eudicotyledons</taxon>
        <taxon>Gunneridae</taxon>
        <taxon>Pentapetalae</taxon>
        <taxon>rosids</taxon>
        <taxon>fabids</taxon>
        <taxon>Fabales</taxon>
        <taxon>Fabaceae</taxon>
        <taxon>Papilionoideae</taxon>
        <taxon>50 kb inversion clade</taxon>
        <taxon>NPAAA clade</taxon>
        <taxon>indigoferoid/millettioid clade</taxon>
        <taxon>Phaseoleae</taxon>
        <taxon>Vigna</taxon>
    </lineage>
</organism>
<proteinExistence type="predicted"/>
<sequence>MSRNPKGYDLIYYNYLPPILTIIPVRIVTLQPSGSNSSPPFVRLCFPLPPIVRQNSSPPSTVRLVSPYLLPFGSISSPPSIVRLASLCLLLFDFPASYRSAPLPSTVRLPCLLSYHPISYHYTPLQNNLVPKVGTGELDLMAILQFRVFVSSLPFGYVSPRPFGSGCPLMFGSGYPLLFGSGSPLPFSSGNPHMIRQFLGYFLIPQRSLDDPIVPSVMPFSPLYRIQQIGPIVM</sequence>
<accession>A0A0L9TM59</accession>
<evidence type="ECO:0000313" key="1">
    <source>
        <dbReference type="EMBL" id="KOM31249.1"/>
    </source>
</evidence>
<evidence type="ECO:0000313" key="2">
    <source>
        <dbReference type="Proteomes" id="UP000053144"/>
    </source>
</evidence>
<dbReference type="Gramene" id="KOM31249">
    <property type="protein sequence ID" value="KOM31249"/>
    <property type="gene ID" value="LR48_Vigan01g080400"/>
</dbReference>
<reference evidence="2" key="1">
    <citation type="journal article" date="2015" name="Proc. Natl. Acad. Sci. U.S.A.">
        <title>Genome sequencing of adzuki bean (Vigna angularis) provides insight into high starch and low fat accumulation and domestication.</title>
        <authorList>
            <person name="Yang K."/>
            <person name="Tian Z."/>
            <person name="Chen C."/>
            <person name="Luo L."/>
            <person name="Zhao B."/>
            <person name="Wang Z."/>
            <person name="Yu L."/>
            <person name="Li Y."/>
            <person name="Sun Y."/>
            <person name="Li W."/>
            <person name="Chen Y."/>
            <person name="Li Y."/>
            <person name="Zhang Y."/>
            <person name="Ai D."/>
            <person name="Zhao J."/>
            <person name="Shang C."/>
            <person name="Ma Y."/>
            <person name="Wu B."/>
            <person name="Wang M."/>
            <person name="Gao L."/>
            <person name="Sun D."/>
            <person name="Zhang P."/>
            <person name="Guo F."/>
            <person name="Wang W."/>
            <person name="Li Y."/>
            <person name="Wang J."/>
            <person name="Varshney R.K."/>
            <person name="Wang J."/>
            <person name="Ling H.Q."/>
            <person name="Wan P."/>
        </authorList>
    </citation>
    <scope>NUCLEOTIDE SEQUENCE</scope>
    <source>
        <strain evidence="2">cv. Jingnong 6</strain>
    </source>
</reference>
<dbReference type="Proteomes" id="UP000053144">
    <property type="component" value="Chromosome 1"/>
</dbReference>
<name>A0A0L9TM59_PHAAN</name>
<protein>
    <submittedName>
        <fullName evidence="1">Uncharacterized protein</fullName>
    </submittedName>
</protein>
<dbReference type="EMBL" id="CM003371">
    <property type="protein sequence ID" value="KOM31249.1"/>
    <property type="molecule type" value="Genomic_DNA"/>
</dbReference>
<gene>
    <name evidence="1" type="ORF">LR48_Vigan01g080400</name>
</gene>